<evidence type="ECO:0000313" key="5">
    <source>
        <dbReference type="Proteomes" id="UP000030765"/>
    </source>
</evidence>
<reference evidence="4" key="2">
    <citation type="submission" date="2020-05" db="UniProtKB">
        <authorList>
            <consortium name="EnsemblMetazoa"/>
        </authorList>
    </citation>
    <scope>IDENTIFICATION</scope>
</reference>
<dbReference type="EnsemblMetazoa" id="ASIC018819-RA">
    <property type="protein sequence ID" value="ASIC018819-PA"/>
    <property type="gene ID" value="ASIC018819"/>
</dbReference>
<keyword evidence="5" id="KW-1185">Reference proteome</keyword>
<accession>A0A084WKM6</accession>
<dbReference type="EMBL" id="ATLV01024126">
    <property type="status" value="NOT_ANNOTATED_CDS"/>
    <property type="molecule type" value="Genomic_DNA"/>
</dbReference>
<evidence type="ECO:0000313" key="3">
    <source>
        <dbReference type="EMBL" id="KFB50770.1"/>
    </source>
</evidence>
<gene>
    <name evidence="3" type="ORF">ZHAS_00018819</name>
</gene>
<dbReference type="AlphaFoldDB" id="A0A084WKM6"/>
<evidence type="ECO:0000256" key="2">
    <source>
        <dbReference type="SAM" id="Phobius"/>
    </source>
</evidence>
<keyword evidence="2" id="KW-0812">Transmembrane</keyword>
<protein>
    <submittedName>
        <fullName evidence="3 4">Uncharacterized protein</fullName>
    </submittedName>
</protein>
<dbReference type="VEuPathDB" id="VectorBase:ASIC018819"/>
<feature type="region of interest" description="Disordered" evidence="1">
    <location>
        <begin position="115"/>
        <end position="142"/>
    </location>
</feature>
<feature type="transmembrane region" description="Helical" evidence="2">
    <location>
        <begin position="12"/>
        <end position="34"/>
    </location>
</feature>
<feature type="compositionally biased region" description="Polar residues" evidence="1">
    <location>
        <begin position="122"/>
        <end position="142"/>
    </location>
</feature>
<sequence length="303" mass="33046">MQQKRITIIACPTWQTSLYHIFIAFLNAIFYFYGSIVTSPSHTCPRTRFNESSSEKNCAVLYLQSTFILCTSHCPKHCRADSYQRRSDLDCAAPSTTSLKGNPTDFCTIATKGQIRPVPNGERNQPTCAANQPTIPSASTPMRSPYTHASMLADGHVRETRRLREAGEKARVTDAPEKLRFGSNKMSPGLDEVESGVGRSIDNPLAESVPFEAVVVARAGAITFICEQEKHNYAAIIPPSSAHAFLSSHGTGERHPKCIAWSLPSPSPMAPPGSGEPFGAGFGRVEVTVLPFVPRRPEGINKE</sequence>
<organism evidence="3">
    <name type="scientific">Anopheles sinensis</name>
    <name type="common">Mosquito</name>
    <dbReference type="NCBI Taxonomy" id="74873"/>
    <lineage>
        <taxon>Eukaryota</taxon>
        <taxon>Metazoa</taxon>
        <taxon>Ecdysozoa</taxon>
        <taxon>Arthropoda</taxon>
        <taxon>Hexapoda</taxon>
        <taxon>Insecta</taxon>
        <taxon>Pterygota</taxon>
        <taxon>Neoptera</taxon>
        <taxon>Endopterygota</taxon>
        <taxon>Diptera</taxon>
        <taxon>Nematocera</taxon>
        <taxon>Culicoidea</taxon>
        <taxon>Culicidae</taxon>
        <taxon>Anophelinae</taxon>
        <taxon>Anopheles</taxon>
    </lineage>
</organism>
<reference evidence="3 5" key="1">
    <citation type="journal article" date="2014" name="BMC Genomics">
        <title>Genome sequence of Anopheles sinensis provides insight into genetics basis of mosquito competence for malaria parasites.</title>
        <authorList>
            <person name="Zhou D."/>
            <person name="Zhang D."/>
            <person name="Ding G."/>
            <person name="Shi L."/>
            <person name="Hou Q."/>
            <person name="Ye Y."/>
            <person name="Xu Y."/>
            <person name="Zhou H."/>
            <person name="Xiong C."/>
            <person name="Li S."/>
            <person name="Yu J."/>
            <person name="Hong S."/>
            <person name="Yu X."/>
            <person name="Zou P."/>
            <person name="Chen C."/>
            <person name="Chang X."/>
            <person name="Wang W."/>
            <person name="Lv Y."/>
            <person name="Sun Y."/>
            <person name="Ma L."/>
            <person name="Shen B."/>
            <person name="Zhu C."/>
        </authorList>
    </citation>
    <scope>NUCLEOTIDE SEQUENCE [LARGE SCALE GENOMIC DNA]</scope>
</reference>
<name>A0A084WKM6_ANOSI</name>
<keyword evidence="2" id="KW-1133">Transmembrane helix</keyword>
<dbReference type="Proteomes" id="UP000030765">
    <property type="component" value="Unassembled WGS sequence"/>
</dbReference>
<evidence type="ECO:0000256" key="1">
    <source>
        <dbReference type="SAM" id="MobiDB-lite"/>
    </source>
</evidence>
<keyword evidence="2" id="KW-0472">Membrane</keyword>
<evidence type="ECO:0000313" key="4">
    <source>
        <dbReference type="EnsemblMetazoa" id="ASIC018819-PA"/>
    </source>
</evidence>
<proteinExistence type="predicted"/>
<dbReference type="EMBL" id="KE525349">
    <property type="protein sequence ID" value="KFB50770.1"/>
    <property type="molecule type" value="Genomic_DNA"/>
</dbReference>